<organism evidence="6 7">
    <name type="scientific">Brassica cretica</name>
    <name type="common">Mustard</name>
    <dbReference type="NCBI Taxonomy" id="69181"/>
    <lineage>
        <taxon>Eukaryota</taxon>
        <taxon>Viridiplantae</taxon>
        <taxon>Streptophyta</taxon>
        <taxon>Embryophyta</taxon>
        <taxon>Tracheophyta</taxon>
        <taxon>Spermatophyta</taxon>
        <taxon>Magnoliopsida</taxon>
        <taxon>eudicotyledons</taxon>
        <taxon>Gunneridae</taxon>
        <taxon>Pentapetalae</taxon>
        <taxon>rosids</taxon>
        <taxon>malvids</taxon>
        <taxon>Brassicales</taxon>
        <taxon>Brassicaceae</taxon>
        <taxon>Brassiceae</taxon>
        <taxon>Brassica</taxon>
    </lineage>
</organism>
<feature type="non-terminal residue" evidence="6">
    <location>
        <position position="248"/>
    </location>
</feature>
<keyword evidence="3" id="KW-0862">Zinc</keyword>
<protein>
    <recommendedName>
        <fullName evidence="5">RanBP2-type domain-containing protein</fullName>
    </recommendedName>
</protein>
<evidence type="ECO:0000259" key="5">
    <source>
        <dbReference type="Pfam" id="PF00641"/>
    </source>
</evidence>
<reference evidence="6 7" key="1">
    <citation type="journal article" date="2020" name="BMC Genomics">
        <title>Intraspecific diversification of the crop wild relative Brassica cretica Lam. using demographic model selection.</title>
        <authorList>
            <person name="Kioukis A."/>
            <person name="Michalopoulou V.A."/>
            <person name="Briers L."/>
            <person name="Pirintsos S."/>
            <person name="Studholme D.J."/>
            <person name="Pavlidis P."/>
            <person name="Sarris P.F."/>
        </authorList>
    </citation>
    <scope>NUCLEOTIDE SEQUENCE [LARGE SCALE GENOMIC DNA]</scope>
    <source>
        <strain evidence="7">cv. PFS-1207/04</strain>
    </source>
</reference>
<keyword evidence="1" id="KW-0479">Metal-binding</keyword>
<dbReference type="Pfam" id="PF00641">
    <property type="entry name" value="Zn_ribbon_RanBP"/>
    <property type="match status" value="1"/>
</dbReference>
<dbReference type="Gene3D" id="4.10.1060.10">
    <property type="entry name" value="Zinc finger, RanBP2-type"/>
    <property type="match status" value="1"/>
</dbReference>
<evidence type="ECO:0000256" key="3">
    <source>
        <dbReference type="ARBA" id="ARBA00022833"/>
    </source>
</evidence>
<feature type="domain" description="RanBP2-type" evidence="5">
    <location>
        <begin position="55"/>
        <end position="77"/>
    </location>
</feature>
<comment type="caution">
    <text evidence="6">The sequence shown here is derived from an EMBL/GenBank/DDBJ whole genome shotgun (WGS) entry which is preliminary data.</text>
</comment>
<keyword evidence="7" id="KW-1185">Reference proteome</keyword>
<proteinExistence type="predicted"/>
<evidence type="ECO:0000256" key="2">
    <source>
        <dbReference type="ARBA" id="ARBA00022771"/>
    </source>
</evidence>
<accession>A0ABQ7B421</accession>
<dbReference type="InterPro" id="IPR036443">
    <property type="entry name" value="Znf_RanBP2_sf"/>
</dbReference>
<feature type="region of interest" description="Disordered" evidence="4">
    <location>
        <begin position="84"/>
        <end position="111"/>
    </location>
</feature>
<dbReference type="PANTHER" id="PTHR12999:SF24">
    <property type="entry name" value="RANBP2-TYPE DOMAIN-CONTAINING PROTEIN"/>
    <property type="match status" value="1"/>
</dbReference>
<dbReference type="PANTHER" id="PTHR12999">
    <property type="entry name" value="ZINC FINGER RAN-BINDING DOMAIN-CONTAINING PROTEIN 2 ZRANB2-RELATED"/>
    <property type="match status" value="1"/>
</dbReference>
<dbReference type="Proteomes" id="UP000266723">
    <property type="component" value="Unassembled WGS sequence"/>
</dbReference>
<evidence type="ECO:0000256" key="1">
    <source>
        <dbReference type="ARBA" id="ARBA00022723"/>
    </source>
</evidence>
<sequence length="248" mass="27089">MSQVHFPPSYTAGKEYLRSNSESRHSFFLLLDSLKIVDNRNSSAAKRARTDGGRREDDWTCPSCGNVNFSFRTTCNMRNCTQSRPADHNGKSAPRPMQPQQSFSSPGRYLGSGAPSPVLMGGSPYGSSLFNGSFMPPYDVPFSGGSPYHFNYNSRFPPAGPHYRAFHMSGPPSPYHGRSMMGSGMYGMPPPPMDRYGFGMAMSPAAAAAMMPRPGGYFADEKSQKRDVVKHEVLVLKAEGISCDAAML</sequence>
<evidence type="ECO:0000256" key="4">
    <source>
        <dbReference type="SAM" id="MobiDB-lite"/>
    </source>
</evidence>
<dbReference type="EMBL" id="QGKV02001556">
    <property type="protein sequence ID" value="KAF3520964.1"/>
    <property type="molecule type" value="Genomic_DNA"/>
</dbReference>
<name>A0ABQ7B421_BRACR</name>
<keyword evidence="2" id="KW-0863">Zinc-finger</keyword>
<gene>
    <name evidence="6" type="ORF">DY000_02063196</name>
</gene>
<dbReference type="InterPro" id="IPR001876">
    <property type="entry name" value="Znf_RanBP2"/>
</dbReference>
<evidence type="ECO:0000313" key="7">
    <source>
        <dbReference type="Proteomes" id="UP000266723"/>
    </source>
</evidence>
<evidence type="ECO:0000313" key="6">
    <source>
        <dbReference type="EMBL" id="KAF3520964.1"/>
    </source>
</evidence>
<dbReference type="SUPFAM" id="SSF90209">
    <property type="entry name" value="Ran binding protein zinc finger-like"/>
    <property type="match status" value="1"/>
</dbReference>